<evidence type="ECO:0000259" key="6">
    <source>
        <dbReference type="Pfam" id="PF25789"/>
    </source>
</evidence>
<dbReference type="GO" id="GO:0031417">
    <property type="term" value="C:NatC complex"/>
    <property type="evidence" value="ECO:0007669"/>
    <property type="project" value="InterPro"/>
</dbReference>
<evidence type="ECO:0000313" key="8">
    <source>
        <dbReference type="Proteomes" id="UP000007799"/>
    </source>
</evidence>
<dbReference type="RefSeq" id="XP_004992735.1">
    <property type="nucleotide sequence ID" value="XM_004992678.1"/>
</dbReference>
<dbReference type="EMBL" id="GL832969">
    <property type="protein sequence ID" value="EGD74478.1"/>
    <property type="molecule type" value="Genomic_DNA"/>
</dbReference>
<dbReference type="PANTHER" id="PTHR21373:SF0">
    <property type="entry name" value="N-ALPHA-ACETYLTRANSFERASE 35, NATC AUXILIARY SUBUNIT"/>
    <property type="match status" value="1"/>
</dbReference>
<gene>
    <name evidence="7" type="ORF">PTSG_05842</name>
</gene>
<name>F2UCY3_SALR5</name>
<dbReference type="Proteomes" id="UP000007799">
    <property type="component" value="Unassembled WGS sequence"/>
</dbReference>
<evidence type="ECO:0000259" key="5">
    <source>
        <dbReference type="Pfam" id="PF04112"/>
    </source>
</evidence>
<comment type="subcellular location">
    <subcellularLocation>
        <location evidence="1">Cytoplasm</location>
    </subcellularLocation>
</comment>
<accession>F2UCY3</accession>
<proteinExistence type="inferred from homology"/>
<keyword evidence="3" id="KW-0963">Cytoplasm</keyword>
<dbReference type="GeneID" id="16073306"/>
<evidence type="ECO:0000256" key="3">
    <source>
        <dbReference type="ARBA" id="ARBA00022490"/>
    </source>
</evidence>
<dbReference type="OMA" id="YSAHEYG"/>
<feature type="domain" description="NAA35-like TPR repeats" evidence="6">
    <location>
        <begin position="279"/>
        <end position="662"/>
    </location>
</feature>
<dbReference type="InterPro" id="IPR007244">
    <property type="entry name" value="Naa35_N"/>
</dbReference>
<dbReference type="AlphaFoldDB" id="F2UCY3"/>
<dbReference type="STRING" id="946362.F2UCY3"/>
<protein>
    <submittedName>
        <fullName evidence="7">Uncharacterized protein</fullName>
    </submittedName>
</protein>
<dbReference type="KEGG" id="sre:PTSG_05842"/>
<organism evidence="8">
    <name type="scientific">Salpingoeca rosetta (strain ATCC 50818 / BSB-021)</name>
    <dbReference type="NCBI Taxonomy" id="946362"/>
    <lineage>
        <taxon>Eukaryota</taxon>
        <taxon>Choanoflagellata</taxon>
        <taxon>Craspedida</taxon>
        <taxon>Salpingoecidae</taxon>
        <taxon>Salpingoeca</taxon>
    </lineage>
</organism>
<feature type="region of interest" description="Disordered" evidence="4">
    <location>
        <begin position="484"/>
        <end position="511"/>
    </location>
</feature>
<dbReference type="OrthoDB" id="269405at2759"/>
<dbReference type="InterPro" id="IPR057982">
    <property type="entry name" value="TPR_NAA35"/>
</dbReference>
<dbReference type="Pfam" id="PF04112">
    <property type="entry name" value="Mak10"/>
    <property type="match status" value="1"/>
</dbReference>
<evidence type="ECO:0000256" key="2">
    <source>
        <dbReference type="ARBA" id="ARBA00006289"/>
    </source>
</evidence>
<dbReference type="eggNOG" id="KOG2343">
    <property type="taxonomic scope" value="Eukaryota"/>
</dbReference>
<evidence type="ECO:0000313" key="7">
    <source>
        <dbReference type="EMBL" id="EGD74478.1"/>
    </source>
</evidence>
<dbReference type="InParanoid" id="F2UCY3"/>
<dbReference type="Pfam" id="PF25789">
    <property type="entry name" value="TPR_NAA35"/>
    <property type="match status" value="1"/>
</dbReference>
<comment type="similarity">
    <text evidence="2">Belongs to the MAK10 family.</text>
</comment>
<dbReference type="PANTHER" id="PTHR21373">
    <property type="entry name" value="GLUCOSE REPRESSIBLE PROTEIN MAK10"/>
    <property type="match status" value="1"/>
</dbReference>
<reference evidence="7" key="1">
    <citation type="submission" date="2009-08" db="EMBL/GenBank/DDBJ databases">
        <title>Annotation of Salpingoeca rosetta.</title>
        <authorList>
            <consortium name="The Broad Institute Genome Sequencing Platform"/>
            <person name="Russ C."/>
            <person name="Cuomo C."/>
            <person name="Burger G."/>
            <person name="Gray M.W."/>
            <person name="Holland P.W.H."/>
            <person name="King N."/>
            <person name="Lang F.B.F."/>
            <person name="Roger A.J."/>
            <person name="Ruiz-Trillo I."/>
            <person name="Young S.K."/>
            <person name="Zeng Q."/>
            <person name="Gargeya S."/>
            <person name="Alvarado L."/>
            <person name="Berlin A."/>
            <person name="Chapman S.B."/>
            <person name="Chen Z."/>
            <person name="Freedman E."/>
            <person name="Gellesch M."/>
            <person name="Goldberg J."/>
            <person name="Griggs A."/>
            <person name="Gujja S."/>
            <person name="Heilman E."/>
            <person name="Heiman D."/>
            <person name="Howarth C."/>
            <person name="Mehta T."/>
            <person name="Neiman D."/>
            <person name="Pearson M."/>
            <person name="Roberts A."/>
            <person name="Saif S."/>
            <person name="Shea T."/>
            <person name="Shenoy N."/>
            <person name="Sisk P."/>
            <person name="Stolte C."/>
            <person name="Sykes S."/>
            <person name="White J."/>
            <person name="Yandava C."/>
            <person name="Haas B."/>
            <person name="Nusbaum C."/>
            <person name="Birren B."/>
        </authorList>
    </citation>
    <scope>NUCLEOTIDE SEQUENCE [LARGE SCALE GENOMIC DNA]</scope>
    <source>
        <strain evidence="7">ATCC 50818</strain>
    </source>
</reference>
<dbReference type="InterPro" id="IPR057983">
    <property type="entry name" value="NAA35-like_N"/>
</dbReference>
<evidence type="ECO:0000256" key="4">
    <source>
        <dbReference type="SAM" id="MobiDB-lite"/>
    </source>
</evidence>
<dbReference type="FunCoup" id="F2UCY3">
    <property type="interactions" value="1832"/>
</dbReference>
<feature type="domain" description="NAA35-like N-terminal" evidence="5">
    <location>
        <begin position="21"/>
        <end position="160"/>
    </location>
</feature>
<feature type="compositionally biased region" description="Basic residues" evidence="4">
    <location>
        <begin position="493"/>
        <end position="505"/>
    </location>
</feature>
<keyword evidence="8" id="KW-1185">Reference proteome</keyword>
<sequence>MCDWEDVTGAFKRSCAALPLGELVRDPRLSLHDALQAIELIDPRMDAGMDVNLTAVNTLQDALDNGLKVDDFSEAEQIGLMDQMFNLLALWYRGNNAGQTVLTCMYMHDPRVLKCKELQIFFEGMLHLVQATQTICLQASCCEEEDFVTSLYGFDMCSWKPFAAVLADINATMKTQPENVAHRMRLLFHLLSAMQQYLKFNAIPNGLRMATHALSDLDACLATLEAGADVSSGERDSALQPTINGHLLAATPLREIESITTQQAYEYLRHEIVCIKTGMHIFSCRTLHALHQFFGRFARMGAGAFARSVVHRCFLNKNKWAGKIDPGQAVREDVYNWCGYAIMAPGYKPTRGAEQLSAFVGVAVEFEENTVAIACQNCPRQRRRLAKVFTSAATLSSLATQVDVTHLGAEKPSQHHPLTAWAGRRACIAGLEFLMLGLELQLHAQWELLSVFWYMRHVAGWLLTIETRAFTQLREAAEAQAASTSAAGGGGAAKKKKGKGKQKKQKQLEPPDSWRLADAWSAFADAYTLALVACDRLGRAPPPPPPLVDPRIVFEHRFAPFQDVVIPYPASYDLFCSKIADLDHLNADELFEMAANAFGKAASDISTFKTRSSEAEPQSRLDALQRVAQRNKIVCTIATKSFADKPGSVVLKFTDDKVMPVIDLS</sequence>
<evidence type="ECO:0000256" key="1">
    <source>
        <dbReference type="ARBA" id="ARBA00004496"/>
    </source>
</evidence>